<dbReference type="InterPro" id="IPR019254">
    <property type="entry name" value="DUF2250"/>
</dbReference>
<dbReference type="STRING" id="768679.TTX_0373"/>
<dbReference type="EMBL" id="FN869859">
    <property type="protein sequence ID" value="CCC81046.1"/>
    <property type="molecule type" value="Genomic_DNA"/>
</dbReference>
<name>G4RNA2_THETK</name>
<dbReference type="eggNOG" id="arCOG03698">
    <property type="taxonomic scope" value="Archaea"/>
</dbReference>
<gene>
    <name evidence="1" type="ordered locus">TTX_0373</name>
</gene>
<evidence type="ECO:0008006" key="3">
    <source>
        <dbReference type="Google" id="ProtNLM"/>
    </source>
</evidence>
<sequence>MVRRGWGSPGISLGLEDDLYGKSIAVNTGIPLQRVLEILEKLEALGLVERARGGKTLKRTEARYKLGHEVRKHHVYYRLTRKGRRLLRQERGRNP</sequence>
<dbReference type="InterPro" id="IPR036390">
    <property type="entry name" value="WH_DNA-bd_sf"/>
</dbReference>
<accession>G4RNA2</accession>
<dbReference type="GeneID" id="11263381"/>
<proteinExistence type="predicted"/>
<organism evidence="1 2">
    <name type="scientific">Thermoproteus tenax (strain ATCC 35583 / DSM 2078 / JCM 9277 / NBRC 100435 / Kra 1)</name>
    <dbReference type="NCBI Taxonomy" id="768679"/>
    <lineage>
        <taxon>Archaea</taxon>
        <taxon>Thermoproteota</taxon>
        <taxon>Thermoprotei</taxon>
        <taxon>Thermoproteales</taxon>
        <taxon>Thermoproteaceae</taxon>
        <taxon>Thermoproteus</taxon>
    </lineage>
</organism>
<dbReference type="PATRIC" id="fig|768679.9.peg.390"/>
<dbReference type="AlphaFoldDB" id="G4RNA2"/>
<dbReference type="KEGG" id="ttn:TTX_0373"/>
<dbReference type="RefSeq" id="WP_014126303.1">
    <property type="nucleotide sequence ID" value="NC_016070.1"/>
</dbReference>
<evidence type="ECO:0000313" key="2">
    <source>
        <dbReference type="Proteomes" id="UP000002654"/>
    </source>
</evidence>
<keyword evidence="2" id="KW-1185">Reference proteome</keyword>
<dbReference type="PaxDb" id="768679-TTX_0373"/>
<dbReference type="HOGENOM" id="CLU_2379539_0_0_2"/>
<dbReference type="InterPro" id="IPR036388">
    <property type="entry name" value="WH-like_DNA-bd_sf"/>
</dbReference>
<dbReference type="SUPFAM" id="SSF46785">
    <property type="entry name" value="Winged helix' DNA-binding domain"/>
    <property type="match status" value="1"/>
</dbReference>
<dbReference type="Gene3D" id="1.10.10.10">
    <property type="entry name" value="Winged helix-like DNA-binding domain superfamily/Winged helix DNA-binding domain"/>
    <property type="match status" value="1"/>
</dbReference>
<protein>
    <recommendedName>
        <fullName evidence="3">DUF2250 domain-containing protein</fullName>
    </recommendedName>
</protein>
<dbReference type="Proteomes" id="UP000002654">
    <property type="component" value="Chromosome"/>
</dbReference>
<reference evidence="1 2" key="1">
    <citation type="journal article" date="2011" name="PLoS ONE">
        <title>The complete genome sequence of Thermoproteus tenax: a physiologically versatile member of the Crenarchaeota.</title>
        <authorList>
            <person name="Siebers B."/>
            <person name="Zaparty M."/>
            <person name="Raddatz G."/>
            <person name="Tjaden B."/>
            <person name="Albers S.V."/>
            <person name="Bell S.D."/>
            <person name="Blombach F."/>
            <person name="Kletzin A."/>
            <person name="Kyrpides N."/>
            <person name="Lanz C."/>
            <person name="Plagens A."/>
            <person name="Rampp M."/>
            <person name="Rosinus A."/>
            <person name="von Jan M."/>
            <person name="Makarova K.S."/>
            <person name="Klenk H.P."/>
            <person name="Schuster S.C."/>
            <person name="Hensel R."/>
        </authorList>
    </citation>
    <scope>NUCLEOTIDE SEQUENCE [LARGE SCALE GENOMIC DNA]</scope>
    <source>
        <strain evidence="2">ATCC 35583 / DSM 2078 / JCM 9277 / NBRC 100435 / Kra 1</strain>
    </source>
</reference>
<evidence type="ECO:0000313" key="1">
    <source>
        <dbReference type="EMBL" id="CCC81046.1"/>
    </source>
</evidence>
<dbReference type="Pfam" id="PF10007">
    <property type="entry name" value="DUF2250"/>
    <property type="match status" value="1"/>
</dbReference>